<organism evidence="1 2">
    <name type="scientific">Smittium megazygosporum</name>
    <dbReference type="NCBI Taxonomy" id="133381"/>
    <lineage>
        <taxon>Eukaryota</taxon>
        <taxon>Fungi</taxon>
        <taxon>Fungi incertae sedis</taxon>
        <taxon>Zoopagomycota</taxon>
        <taxon>Kickxellomycotina</taxon>
        <taxon>Harpellomycetes</taxon>
        <taxon>Harpellales</taxon>
        <taxon>Legeriomycetaceae</taxon>
        <taxon>Smittium</taxon>
    </lineage>
</organism>
<keyword evidence="2" id="KW-1185">Reference proteome</keyword>
<evidence type="ECO:0000313" key="1">
    <source>
        <dbReference type="EMBL" id="PVV05323.1"/>
    </source>
</evidence>
<reference evidence="1 2" key="1">
    <citation type="journal article" date="2018" name="MBio">
        <title>Comparative Genomics Reveals the Core Gene Toolbox for the Fungus-Insect Symbiosis.</title>
        <authorList>
            <person name="Wang Y."/>
            <person name="Stata M."/>
            <person name="Wang W."/>
            <person name="Stajich J.E."/>
            <person name="White M.M."/>
            <person name="Moncalvo J.M."/>
        </authorList>
    </citation>
    <scope>NUCLEOTIDE SEQUENCE [LARGE SCALE GENOMIC DNA]</scope>
    <source>
        <strain evidence="1 2">SC-DP-2</strain>
    </source>
</reference>
<comment type="caution">
    <text evidence="1">The sequence shown here is derived from an EMBL/GenBank/DDBJ whole genome shotgun (WGS) entry which is preliminary data.</text>
</comment>
<protein>
    <submittedName>
        <fullName evidence="1">Uncharacterized protein</fullName>
    </submittedName>
</protein>
<dbReference type="AlphaFoldDB" id="A0A2T9ZL45"/>
<evidence type="ECO:0000313" key="2">
    <source>
        <dbReference type="Proteomes" id="UP000245609"/>
    </source>
</evidence>
<dbReference type="EMBL" id="MBFS01000015">
    <property type="protein sequence ID" value="PVV05323.1"/>
    <property type="molecule type" value="Genomic_DNA"/>
</dbReference>
<proteinExistence type="predicted"/>
<accession>A0A2T9ZL45</accession>
<gene>
    <name evidence="1" type="ORF">BB560_000154</name>
</gene>
<sequence>MKNAPTSQGDQFIIIGIPISKFIDSIKTQLTPVGKIVEFTILELKNGMPLPNDTNIIIHAEKFGKIPAFIQVEGAKIILDFDNMPTISKFCKSSSHLINTWPVLKKIVQNQPPTAINKARNRLETYNIDK</sequence>
<dbReference type="Proteomes" id="UP000245609">
    <property type="component" value="Unassembled WGS sequence"/>
</dbReference>
<name>A0A2T9ZL45_9FUNG</name>